<dbReference type="Proteomes" id="UP000224740">
    <property type="component" value="Unassembled WGS sequence"/>
</dbReference>
<dbReference type="Pfam" id="PF00892">
    <property type="entry name" value="EamA"/>
    <property type="match status" value="2"/>
</dbReference>
<dbReference type="PANTHER" id="PTHR42920">
    <property type="entry name" value="OS03G0707200 PROTEIN-RELATED"/>
    <property type="match status" value="1"/>
</dbReference>
<feature type="domain" description="EamA" evidence="7">
    <location>
        <begin position="153"/>
        <end position="290"/>
    </location>
</feature>
<sequence>MSKTFYAHILILLATFISGGSFLVSQKLSGVINPISINLLRFLIATVTLIPFIFLKKEYRIKLISTFKRAFIISFFYTSFLIGMFISLEHTSALNTGAIFTLVPLLTALLSIIFFKQKIPKKQYIVYFFGIIGTCIVIFKGDIKLLLSLTLNKGDIFFLISILFISMYSICAKYFYKEDDKLIVLVFMTLVGGCIWMSLALFIFNVPLQWNRISSDNFVSLGYISIAATLITAYLYQKCTVVLGPKKIMAYTYLTPASIAILMFIVTSQVLTYWVIIGILISTFATVLLLIKS</sequence>
<feature type="transmembrane region" description="Helical" evidence="6">
    <location>
        <begin position="35"/>
        <end position="55"/>
    </location>
</feature>
<proteinExistence type="predicted"/>
<keyword evidence="3 6" id="KW-0812">Transmembrane</keyword>
<reference evidence="10" key="1">
    <citation type="submission" date="2017-09" db="EMBL/GenBank/DDBJ databases">
        <title>Arcobacter canalis sp. nov., a new species isolated from a water canal contaminated with urban sewage.</title>
        <authorList>
            <person name="Perez-Cataluna A."/>
            <person name="Salas-Masso N."/>
            <person name="Figueras M.J."/>
        </authorList>
    </citation>
    <scope>NUCLEOTIDE SEQUENCE [LARGE SCALE GENOMIC DNA]</scope>
    <source>
        <strain evidence="10">CECT 7727</strain>
    </source>
</reference>
<dbReference type="InterPro" id="IPR037185">
    <property type="entry name" value="EmrE-like"/>
</dbReference>
<protein>
    <submittedName>
        <fullName evidence="9">EamA family transporter</fullName>
    </submittedName>
    <submittedName>
        <fullName evidence="8">EamA/RhaT family transporter</fullName>
    </submittedName>
</protein>
<dbReference type="AlphaFoldDB" id="A0A347TK49"/>
<dbReference type="RefSeq" id="WP_099312668.1">
    <property type="nucleotide sequence ID" value="NZ_CP032101.1"/>
</dbReference>
<dbReference type="EMBL" id="NXAO01000085">
    <property type="protein sequence ID" value="PHO14119.1"/>
    <property type="molecule type" value="Genomic_DNA"/>
</dbReference>
<evidence type="ECO:0000259" key="7">
    <source>
        <dbReference type="Pfam" id="PF00892"/>
    </source>
</evidence>
<dbReference type="Proteomes" id="UP000264693">
    <property type="component" value="Chromosome"/>
</dbReference>
<evidence type="ECO:0000256" key="4">
    <source>
        <dbReference type="ARBA" id="ARBA00022989"/>
    </source>
</evidence>
<name>A0A347TK49_9BACT</name>
<dbReference type="KEGG" id="amar:AMRN_1235"/>
<dbReference type="InterPro" id="IPR000620">
    <property type="entry name" value="EamA_dom"/>
</dbReference>
<evidence type="ECO:0000256" key="3">
    <source>
        <dbReference type="ARBA" id="ARBA00022692"/>
    </source>
</evidence>
<evidence type="ECO:0000313" key="10">
    <source>
        <dbReference type="Proteomes" id="UP000224740"/>
    </source>
</evidence>
<dbReference type="SUPFAM" id="SSF103481">
    <property type="entry name" value="Multidrug resistance efflux transporter EmrE"/>
    <property type="match status" value="1"/>
</dbReference>
<evidence type="ECO:0000313" key="11">
    <source>
        <dbReference type="Proteomes" id="UP000264693"/>
    </source>
</evidence>
<feature type="transmembrane region" description="Helical" evidence="6">
    <location>
        <begin position="272"/>
        <end position="291"/>
    </location>
</feature>
<evidence type="ECO:0000256" key="1">
    <source>
        <dbReference type="ARBA" id="ARBA00004651"/>
    </source>
</evidence>
<reference evidence="9" key="2">
    <citation type="submission" date="2017-09" db="EMBL/GenBank/DDBJ databases">
        <authorList>
            <person name="Perez-Cataluna A."/>
            <person name="Figueras M.J."/>
            <person name="Salas-Masso N."/>
        </authorList>
    </citation>
    <scope>NUCLEOTIDE SEQUENCE</scope>
    <source>
        <strain evidence="9">CECT 7727</strain>
    </source>
</reference>
<organism evidence="8 11">
    <name type="scientific">Malaciobacter marinus</name>
    <dbReference type="NCBI Taxonomy" id="505249"/>
    <lineage>
        <taxon>Bacteria</taxon>
        <taxon>Pseudomonadati</taxon>
        <taxon>Campylobacterota</taxon>
        <taxon>Epsilonproteobacteria</taxon>
        <taxon>Campylobacterales</taxon>
        <taxon>Arcobacteraceae</taxon>
        <taxon>Malaciobacter</taxon>
    </lineage>
</organism>
<feature type="domain" description="EamA" evidence="7">
    <location>
        <begin position="7"/>
        <end position="138"/>
    </location>
</feature>
<evidence type="ECO:0000313" key="8">
    <source>
        <dbReference type="EMBL" id="AXX86977.1"/>
    </source>
</evidence>
<comment type="subcellular location">
    <subcellularLocation>
        <location evidence="1">Cell membrane</location>
        <topology evidence="1">Multi-pass membrane protein</topology>
    </subcellularLocation>
</comment>
<dbReference type="InterPro" id="IPR051258">
    <property type="entry name" value="Diverse_Substrate_Transporter"/>
</dbReference>
<keyword evidence="10" id="KW-1185">Reference proteome</keyword>
<feature type="transmembrane region" description="Helical" evidence="6">
    <location>
        <begin position="124"/>
        <end position="141"/>
    </location>
</feature>
<reference evidence="8 11" key="3">
    <citation type="submission" date="2018-08" db="EMBL/GenBank/DDBJ databases">
        <title>Complete genome of the Arcobacter marinus type strain JCM 15502.</title>
        <authorList>
            <person name="Miller W.G."/>
            <person name="Yee E."/>
            <person name="Huynh S."/>
            <person name="Parker C.T."/>
        </authorList>
    </citation>
    <scope>NUCLEOTIDE SEQUENCE [LARGE SCALE GENOMIC DNA]</scope>
    <source>
        <strain evidence="8 11">JCM 15502</strain>
    </source>
</reference>
<gene>
    <name evidence="8" type="ORF">AMRN_1235</name>
    <name evidence="9" type="ORF">CPH92_13620</name>
</gene>
<dbReference type="EMBL" id="CP032101">
    <property type="protein sequence ID" value="AXX86977.1"/>
    <property type="molecule type" value="Genomic_DNA"/>
</dbReference>
<evidence type="ECO:0000256" key="5">
    <source>
        <dbReference type="ARBA" id="ARBA00023136"/>
    </source>
</evidence>
<keyword evidence="4 6" id="KW-1133">Transmembrane helix</keyword>
<feature type="transmembrane region" description="Helical" evidence="6">
    <location>
        <begin position="67"/>
        <end position="88"/>
    </location>
</feature>
<feature type="transmembrane region" description="Helical" evidence="6">
    <location>
        <begin position="94"/>
        <end position="115"/>
    </location>
</feature>
<evidence type="ECO:0000256" key="6">
    <source>
        <dbReference type="SAM" id="Phobius"/>
    </source>
</evidence>
<feature type="transmembrane region" description="Helical" evidence="6">
    <location>
        <begin position="183"/>
        <end position="206"/>
    </location>
</feature>
<feature type="transmembrane region" description="Helical" evidence="6">
    <location>
        <begin position="248"/>
        <end position="266"/>
    </location>
</feature>
<dbReference type="PANTHER" id="PTHR42920:SF11">
    <property type="entry name" value="INNER MEMBRANE PROTEIN YTFF"/>
    <property type="match status" value="1"/>
</dbReference>
<evidence type="ECO:0000256" key="2">
    <source>
        <dbReference type="ARBA" id="ARBA00022475"/>
    </source>
</evidence>
<accession>A0A347TK49</accession>
<feature type="transmembrane region" description="Helical" evidence="6">
    <location>
        <begin position="156"/>
        <end position="176"/>
    </location>
</feature>
<dbReference type="GO" id="GO:0005886">
    <property type="term" value="C:plasma membrane"/>
    <property type="evidence" value="ECO:0007669"/>
    <property type="project" value="UniProtKB-SubCell"/>
</dbReference>
<evidence type="ECO:0000313" key="9">
    <source>
        <dbReference type="EMBL" id="PHO14119.1"/>
    </source>
</evidence>
<keyword evidence="2" id="KW-1003">Cell membrane</keyword>
<feature type="transmembrane region" description="Helical" evidence="6">
    <location>
        <begin position="218"/>
        <end position="236"/>
    </location>
</feature>
<keyword evidence="5 6" id="KW-0472">Membrane</keyword>